<name>A0A511ZIS9_9BACI</name>
<accession>A0A511ZIS9</accession>
<evidence type="ECO:0000313" key="2">
    <source>
        <dbReference type="Proteomes" id="UP000321558"/>
    </source>
</evidence>
<dbReference type="RefSeq" id="WP_186813624.1">
    <property type="nucleotide sequence ID" value="NZ_BJYM01000007.1"/>
</dbReference>
<reference evidence="1 2" key="1">
    <citation type="submission" date="2019-07" db="EMBL/GenBank/DDBJ databases">
        <title>Whole genome shotgun sequence of Oceanobacillus sojae NBRC 105379.</title>
        <authorList>
            <person name="Hosoyama A."/>
            <person name="Uohara A."/>
            <person name="Ohji S."/>
            <person name="Ichikawa N."/>
        </authorList>
    </citation>
    <scope>NUCLEOTIDE SEQUENCE [LARGE SCALE GENOMIC DNA]</scope>
    <source>
        <strain evidence="1 2">NBRC 105379</strain>
    </source>
</reference>
<keyword evidence="2" id="KW-1185">Reference proteome</keyword>
<protein>
    <submittedName>
        <fullName evidence="1">Uncharacterized protein</fullName>
    </submittedName>
</protein>
<sequence>MLTTVKENINSYHTSNTDYDRLWKNLIEELFQEFIQFFTPDLYPEIDFAKEADN</sequence>
<organism evidence="1 2">
    <name type="scientific">Oceanobacillus sojae</name>
    <dbReference type="NCBI Taxonomy" id="582851"/>
    <lineage>
        <taxon>Bacteria</taxon>
        <taxon>Bacillati</taxon>
        <taxon>Bacillota</taxon>
        <taxon>Bacilli</taxon>
        <taxon>Bacillales</taxon>
        <taxon>Bacillaceae</taxon>
        <taxon>Oceanobacillus</taxon>
    </lineage>
</organism>
<gene>
    <name evidence="1" type="ORF">OSO01_20850</name>
</gene>
<evidence type="ECO:0000313" key="1">
    <source>
        <dbReference type="EMBL" id="GEN87346.1"/>
    </source>
</evidence>
<dbReference type="AlphaFoldDB" id="A0A511ZIS9"/>
<proteinExistence type="predicted"/>
<comment type="caution">
    <text evidence="1">The sequence shown here is derived from an EMBL/GenBank/DDBJ whole genome shotgun (WGS) entry which is preliminary data.</text>
</comment>
<dbReference type="EMBL" id="BJYM01000007">
    <property type="protein sequence ID" value="GEN87346.1"/>
    <property type="molecule type" value="Genomic_DNA"/>
</dbReference>
<dbReference type="Proteomes" id="UP000321558">
    <property type="component" value="Unassembled WGS sequence"/>
</dbReference>